<evidence type="ECO:0000256" key="5">
    <source>
        <dbReference type="ARBA" id="ARBA00022777"/>
    </source>
</evidence>
<comment type="catalytic activity">
    <reaction evidence="8">
        <text>L-seryl-[protein] + ATP = O-phospho-L-seryl-[protein] + ADP + H(+)</text>
        <dbReference type="Rhea" id="RHEA:17989"/>
        <dbReference type="Rhea" id="RHEA-COMP:9863"/>
        <dbReference type="Rhea" id="RHEA-COMP:11604"/>
        <dbReference type="ChEBI" id="CHEBI:15378"/>
        <dbReference type="ChEBI" id="CHEBI:29999"/>
        <dbReference type="ChEBI" id="CHEBI:30616"/>
        <dbReference type="ChEBI" id="CHEBI:83421"/>
        <dbReference type="ChEBI" id="CHEBI:456216"/>
        <dbReference type="EC" id="2.7.11.1"/>
    </reaction>
</comment>
<evidence type="ECO:0000256" key="6">
    <source>
        <dbReference type="ARBA" id="ARBA00022840"/>
    </source>
</evidence>
<keyword evidence="6" id="KW-0067">ATP-binding</keyword>
<evidence type="ECO:0000313" key="12">
    <source>
        <dbReference type="WBParaSite" id="ACRNAN_Path_577.g2162.t1"/>
    </source>
</evidence>
<evidence type="ECO:0000256" key="1">
    <source>
        <dbReference type="ARBA" id="ARBA00012513"/>
    </source>
</evidence>
<keyword evidence="4" id="KW-0547">Nucleotide-binding</keyword>
<protein>
    <recommendedName>
        <fullName evidence="1">non-specific serine/threonine protein kinase</fullName>
        <ecNumber evidence="1">2.7.11.1</ecNumber>
    </recommendedName>
</protein>
<evidence type="ECO:0000256" key="3">
    <source>
        <dbReference type="ARBA" id="ARBA00022679"/>
    </source>
</evidence>
<dbReference type="AlphaFoldDB" id="A0A914C8M0"/>
<keyword evidence="2" id="KW-0723">Serine/threonine-protein kinase</keyword>
<dbReference type="GO" id="GO:0000245">
    <property type="term" value="P:spliceosomal complex assembly"/>
    <property type="evidence" value="ECO:0007669"/>
    <property type="project" value="TreeGrafter"/>
</dbReference>
<reference evidence="12" key="1">
    <citation type="submission" date="2022-11" db="UniProtKB">
        <authorList>
            <consortium name="WormBaseParasite"/>
        </authorList>
    </citation>
    <scope>IDENTIFICATION</scope>
</reference>
<dbReference type="GO" id="GO:0050684">
    <property type="term" value="P:regulation of mRNA processing"/>
    <property type="evidence" value="ECO:0007669"/>
    <property type="project" value="TreeGrafter"/>
</dbReference>
<evidence type="ECO:0000259" key="10">
    <source>
        <dbReference type="PROSITE" id="PS50011"/>
    </source>
</evidence>
<dbReference type="Proteomes" id="UP000887540">
    <property type="component" value="Unplaced"/>
</dbReference>
<dbReference type="SUPFAM" id="SSF56112">
    <property type="entry name" value="Protein kinase-like (PK-like)"/>
    <property type="match status" value="1"/>
</dbReference>
<feature type="domain" description="Protein kinase" evidence="10">
    <location>
        <begin position="1"/>
        <end position="268"/>
    </location>
</feature>
<comment type="catalytic activity">
    <reaction evidence="7">
        <text>L-threonyl-[protein] + ATP = O-phospho-L-threonyl-[protein] + ADP + H(+)</text>
        <dbReference type="Rhea" id="RHEA:46608"/>
        <dbReference type="Rhea" id="RHEA-COMP:11060"/>
        <dbReference type="Rhea" id="RHEA-COMP:11605"/>
        <dbReference type="ChEBI" id="CHEBI:15378"/>
        <dbReference type="ChEBI" id="CHEBI:30013"/>
        <dbReference type="ChEBI" id="CHEBI:30616"/>
        <dbReference type="ChEBI" id="CHEBI:61977"/>
        <dbReference type="ChEBI" id="CHEBI:456216"/>
        <dbReference type="EC" id="2.7.11.1"/>
    </reaction>
</comment>
<feature type="compositionally biased region" description="Basic and acidic residues" evidence="9">
    <location>
        <begin position="35"/>
        <end position="61"/>
    </location>
</feature>
<evidence type="ECO:0000256" key="8">
    <source>
        <dbReference type="ARBA" id="ARBA00048679"/>
    </source>
</evidence>
<evidence type="ECO:0000256" key="4">
    <source>
        <dbReference type="ARBA" id="ARBA00022741"/>
    </source>
</evidence>
<dbReference type="InterPro" id="IPR051334">
    <property type="entry name" value="SRPK"/>
</dbReference>
<keyword evidence="3" id="KW-0808">Transferase</keyword>
<dbReference type="Gene3D" id="1.10.510.10">
    <property type="entry name" value="Transferase(Phosphotransferase) domain 1"/>
    <property type="match status" value="1"/>
</dbReference>
<dbReference type="PROSITE" id="PS50011">
    <property type="entry name" value="PROTEIN_KINASE_DOM"/>
    <property type="match status" value="1"/>
</dbReference>
<keyword evidence="11" id="KW-1185">Reference proteome</keyword>
<accession>A0A914C8M0</accession>
<dbReference type="PANTHER" id="PTHR47634:SF9">
    <property type="entry name" value="PROTEIN KINASE DOMAIN-CONTAINING PROTEIN-RELATED"/>
    <property type="match status" value="1"/>
</dbReference>
<evidence type="ECO:0000256" key="9">
    <source>
        <dbReference type="SAM" id="MobiDB-lite"/>
    </source>
</evidence>
<dbReference type="InterPro" id="IPR011009">
    <property type="entry name" value="Kinase-like_dom_sf"/>
</dbReference>
<dbReference type="EC" id="2.7.11.1" evidence="1"/>
<dbReference type="SMART" id="SM00220">
    <property type="entry name" value="S_TKc"/>
    <property type="match status" value="1"/>
</dbReference>
<dbReference type="FunFam" id="1.10.510.10:FF:001037">
    <property type="entry name" value="SRSF protein kinase 2"/>
    <property type="match status" value="1"/>
</dbReference>
<feature type="region of interest" description="Disordered" evidence="9">
    <location>
        <begin position="35"/>
        <end position="91"/>
    </location>
</feature>
<dbReference type="WBParaSite" id="ACRNAN_Path_577.g2162.t1">
    <property type="protein sequence ID" value="ACRNAN_Path_577.g2162.t1"/>
    <property type="gene ID" value="ACRNAN_Path_577.g2162"/>
</dbReference>
<dbReference type="Pfam" id="PF00069">
    <property type="entry name" value="Pkinase"/>
    <property type="match status" value="1"/>
</dbReference>
<dbReference type="GO" id="GO:0005737">
    <property type="term" value="C:cytoplasm"/>
    <property type="evidence" value="ECO:0007669"/>
    <property type="project" value="TreeGrafter"/>
</dbReference>
<dbReference type="PANTHER" id="PTHR47634">
    <property type="entry name" value="PROTEIN KINASE DOMAIN-CONTAINING PROTEIN-RELATED"/>
    <property type="match status" value="1"/>
</dbReference>
<evidence type="ECO:0000256" key="2">
    <source>
        <dbReference type="ARBA" id="ARBA00022527"/>
    </source>
</evidence>
<sequence>KNENSLIEASREQVIELFHETRVPVMNEYLSRVMEHTKSQQEHESEGEKEGSDTDWKEQRLLRTSSFGDHPHPLYHTLGTSPFESPQDLDATSPENLGNLILNNSFGIKIADLGNACWTYHHFTEDIQTRQYRALEVIIGAGYGPSADIWSTACMAFELATGDYLFEPHSGSTYSRDEDHLAHIIELLGSIPASTYKKSMKWREFFTKNGRLQHITDLKPWSLVEVLSQKYGWPFERARDFAAFLLPMLAYDQEERATAAQCLNHQWLNSQLK</sequence>
<organism evidence="11 12">
    <name type="scientific">Acrobeloides nanus</name>
    <dbReference type="NCBI Taxonomy" id="290746"/>
    <lineage>
        <taxon>Eukaryota</taxon>
        <taxon>Metazoa</taxon>
        <taxon>Ecdysozoa</taxon>
        <taxon>Nematoda</taxon>
        <taxon>Chromadorea</taxon>
        <taxon>Rhabditida</taxon>
        <taxon>Tylenchina</taxon>
        <taxon>Cephalobomorpha</taxon>
        <taxon>Cephaloboidea</taxon>
        <taxon>Cephalobidae</taxon>
        <taxon>Acrobeloides</taxon>
    </lineage>
</organism>
<proteinExistence type="predicted"/>
<evidence type="ECO:0000256" key="7">
    <source>
        <dbReference type="ARBA" id="ARBA00047899"/>
    </source>
</evidence>
<name>A0A914C8M0_9BILA</name>
<dbReference type="InterPro" id="IPR000719">
    <property type="entry name" value="Prot_kinase_dom"/>
</dbReference>
<dbReference type="GO" id="GO:0005634">
    <property type="term" value="C:nucleus"/>
    <property type="evidence" value="ECO:0007669"/>
    <property type="project" value="TreeGrafter"/>
</dbReference>
<evidence type="ECO:0000313" key="11">
    <source>
        <dbReference type="Proteomes" id="UP000887540"/>
    </source>
</evidence>
<keyword evidence="5" id="KW-0418">Kinase</keyword>
<dbReference type="GO" id="GO:0005524">
    <property type="term" value="F:ATP binding"/>
    <property type="evidence" value="ECO:0007669"/>
    <property type="project" value="UniProtKB-KW"/>
</dbReference>
<dbReference type="GO" id="GO:0004674">
    <property type="term" value="F:protein serine/threonine kinase activity"/>
    <property type="evidence" value="ECO:0007669"/>
    <property type="project" value="UniProtKB-KW"/>
</dbReference>